<accession>A0A2S4PSJ1</accession>
<feature type="domain" description="Programmed cell death protein 2 C-terminal" evidence="1">
    <location>
        <begin position="291"/>
        <end position="419"/>
    </location>
</feature>
<protein>
    <recommendedName>
        <fullName evidence="1">Programmed cell death protein 2 C-terminal domain-containing protein</fullName>
    </recommendedName>
</protein>
<dbReference type="PANTHER" id="PTHR47524:SF1">
    <property type="entry name" value="20S RRNA ACCUMULATION PROTEIN 4"/>
    <property type="match status" value="1"/>
</dbReference>
<dbReference type="GO" id="GO:0005737">
    <property type="term" value="C:cytoplasm"/>
    <property type="evidence" value="ECO:0007669"/>
    <property type="project" value="InterPro"/>
</dbReference>
<dbReference type="STRING" id="225359.A0A2S4PSJ1"/>
<dbReference type="PANTHER" id="PTHR47524">
    <property type="entry name" value="20S RRNA ACCUMULATION PROTEIN 4"/>
    <property type="match status" value="1"/>
</dbReference>
<dbReference type="OrthoDB" id="443682at2759"/>
<dbReference type="EMBL" id="PEDP01000768">
    <property type="protein sequence ID" value="POS84999.1"/>
    <property type="molecule type" value="Genomic_DNA"/>
</dbReference>
<organism evidence="2 3">
    <name type="scientific">Erysiphe pulchra</name>
    <dbReference type="NCBI Taxonomy" id="225359"/>
    <lineage>
        <taxon>Eukaryota</taxon>
        <taxon>Fungi</taxon>
        <taxon>Dikarya</taxon>
        <taxon>Ascomycota</taxon>
        <taxon>Pezizomycotina</taxon>
        <taxon>Leotiomycetes</taxon>
        <taxon>Erysiphales</taxon>
        <taxon>Erysiphaceae</taxon>
        <taxon>Erysiphe</taxon>
    </lineage>
</organism>
<dbReference type="Proteomes" id="UP000237438">
    <property type="component" value="Unassembled WGS sequence"/>
</dbReference>
<reference evidence="2 3" key="1">
    <citation type="submission" date="2017-10" db="EMBL/GenBank/DDBJ databases">
        <title>Development of genomic resources for the powdery mildew, Erysiphe pulchra.</title>
        <authorList>
            <person name="Wadl P.A."/>
            <person name="Mack B.M."/>
            <person name="Moore G."/>
            <person name="Beltz S.B."/>
        </authorList>
    </citation>
    <scope>NUCLEOTIDE SEQUENCE [LARGE SCALE GENOMIC DNA]</scope>
    <source>
        <strain evidence="2">Cflorida</strain>
    </source>
</reference>
<sequence>MAQSESEFSDDENDDYTETNVLLGYASGEISDDEISHLGGQPQWIDSLTPPLATLVKCKICNNFMVLLLQLNGCLPEKFPGHDRRLYLWICRKNSCKRKDGSVRVLRGLQVLDDSKLKNNDDKTICESPTSSDQIEKMRSNLGEALFGTKDLSNIDGNPFSVAVKTSSNPFASPNLKALNITTITTSPSPLSSCIQTNGLSKTFAESLSLSSKSIDNKTETPPAATESLPPDYVFPSAFPILYLVDSDYETLSIEEKKLPDFLDKMEIEEEKKSSRGNSREDKVVFESSIDQTFQKFADRMNQNPEQVIRYEFNGQPLLYAKNDKVGKIFNDGGKEISKFSTKTTSSNRIPQCDNCSATRVFELQLTPYAISELEKGDDNIADGMEWGTIIVGVCSKDCQQKGVSNGVGYLEEWVGVQWEELK</sequence>
<name>A0A2S4PSJ1_9PEZI</name>
<evidence type="ECO:0000313" key="3">
    <source>
        <dbReference type="Proteomes" id="UP000237438"/>
    </source>
</evidence>
<keyword evidence="3" id="KW-1185">Reference proteome</keyword>
<proteinExistence type="predicted"/>
<evidence type="ECO:0000259" key="1">
    <source>
        <dbReference type="Pfam" id="PF04194"/>
    </source>
</evidence>
<dbReference type="Pfam" id="PF04194">
    <property type="entry name" value="PDCD2_C"/>
    <property type="match status" value="1"/>
</dbReference>
<dbReference type="InterPro" id="IPR007320">
    <property type="entry name" value="PDCD2_C"/>
</dbReference>
<gene>
    <name evidence="2" type="ORF">EPUL_002773</name>
</gene>
<dbReference type="GO" id="GO:0030490">
    <property type="term" value="P:maturation of SSU-rRNA"/>
    <property type="evidence" value="ECO:0007669"/>
    <property type="project" value="TreeGrafter"/>
</dbReference>
<comment type="caution">
    <text evidence="2">The sequence shown here is derived from an EMBL/GenBank/DDBJ whole genome shotgun (WGS) entry which is preliminary data.</text>
</comment>
<dbReference type="AlphaFoldDB" id="A0A2S4PSJ1"/>
<evidence type="ECO:0000313" key="2">
    <source>
        <dbReference type="EMBL" id="POS84999.1"/>
    </source>
</evidence>